<name>A0A354M0I5_9BACT</name>
<sequence length="444" mass="50357">MPSFFQVYNYGGGNGDKDREIVYAELTGDTPALVNYYYINNYYHHTFQSRYFDDISGFNSVGDLYNYIRSKLIEKGEIYSGYTSEPFDFNSKVFLLDSGAFNIIKYVAKTANYDVKEFNKRILNDVVKYYEFANALKFDMVVCFDVGGKYTEKDGEKADNNLISFLSKIDADELNYKMLEATIKYLSTHSDYYPKILATVHGNTPEEYKRNVLQILQMEEKYKISFWGFALGGIASYKQVNKSWYDDINLTGIGKRGFVETITPARACRIVRSLVGERPIHALGCGGYNNIALNYYCGATSFDAASPVRRVGDGNLESTKIVFDPTPTSVGFSKYFVGGINSDNSLREEIPQYIKLNEIPDDMKLCGCAPCQIAGCVNHIKKLYSMKEVDSEANYFSRQLIGLHAVAQHRKLCEVISTFESIYKFSEAYSNSLTSGLSYIFEHL</sequence>
<dbReference type="Proteomes" id="UP000262954">
    <property type="component" value="Unassembled WGS sequence"/>
</dbReference>
<dbReference type="SUPFAM" id="SSF51713">
    <property type="entry name" value="tRNA-guanine transglycosylase"/>
    <property type="match status" value="1"/>
</dbReference>
<evidence type="ECO:0000313" key="2">
    <source>
        <dbReference type="Proteomes" id="UP000262954"/>
    </source>
</evidence>
<dbReference type="Gene3D" id="3.20.20.105">
    <property type="entry name" value="Queuine tRNA-ribosyltransferase-like"/>
    <property type="match status" value="1"/>
</dbReference>
<accession>A0A354M0I5</accession>
<dbReference type="AlphaFoldDB" id="A0A354M0I5"/>
<gene>
    <name evidence="1" type="ORF">DDY73_03385</name>
</gene>
<reference evidence="1 2" key="1">
    <citation type="journal article" date="2018" name="Nat. Biotechnol.">
        <title>A standardized bacterial taxonomy based on genome phylogeny substantially revises the tree of life.</title>
        <authorList>
            <person name="Parks D.H."/>
            <person name="Chuvochina M."/>
            <person name="Waite D.W."/>
            <person name="Rinke C."/>
            <person name="Skarshewski A."/>
            <person name="Chaumeil P.A."/>
            <person name="Hugenholtz P."/>
        </authorList>
    </citation>
    <scope>NUCLEOTIDE SEQUENCE [LARGE SCALE GENOMIC DNA]</scope>
    <source>
        <strain evidence="1">UBA11482</strain>
    </source>
</reference>
<dbReference type="InterPro" id="IPR036511">
    <property type="entry name" value="TGT-like_sf"/>
</dbReference>
<protein>
    <submittedName>
        <fullName evidence="1">Uncharacterized protein</fullName>
    </submittedName>
</protein>
<organism evidence="1 2">
    <name type="scientific">Coprobacter fastidiosus</name>
    <dbReference type="NCBI Taxonomy" id="1099853"/>
    <lineage>
        <taxon>Bacteria</taxon>
        <taxon>Pseudomonadati</taxon>
        <taxon>Bacteroidota</taxon>
        <taxon>Bacteroidia</taxon>
        <taxon>Bacteroidales</taxon>
        <taxon>Barnesiellaceae</taxon>
        <taxon>Coprobacter</taxon>
    </lineage>
</organism>
<dbReference type="EMBL" id="DNWC01000049">
    <property type="protein sequence ID" value="HBJ08024.1"/>
    <property type="molecule type" value="Genomic_DNA"/>
</dbReference>
<comment type="caution">
    <text evidence="1">The sequence shown here is derived from an EMBL/GenBank/DDBJ whole genome shotgun (WGS) entry which is preliminary data.</text>
</comment>
<proteinExistence type="predicted"/>
<evidence type="ECO:0000313" key="1">
    <source>
        <dbReference type="EMBL" id="HBJ08024.1"/>
    </source>
</evidence>
<dbReference type="GO" id="GO:0006400">
    <property type="term" value="P:tRNA modification"/>
    <property type="evidence" value="ECO:0007669"/>
    <property type="project" value="InterPro"/>
</dbReference>